<dbReference type="GO" id="GO:0046872">
    <property type="term" value="F:metal ion binding"/>
    <property type="evidence" value="ECO:0007669"/>
    <property type="project" value="UniProtKB-KW"/>
</dbReference>
<evidence type="ECO:0000256" key="6">
    <source>
        <dbReference type="ARBA" id="ARBA00023004"/>
    </source>
</evidence>
<keyword evidence="11 12" id="KW-0326">Glycosidase</keyword>
<keyword evidence="10 12" id="KW-0456">Lyase</keyword>
<comment type="cofactor">
    <cofactor evidence="12">
        <name>[4Fe-4S] cluster</name>
        <dbReference type="ChEBI" id="CHEBI:49883"/>
    </cofactor>
    <text evidence="12">Binds 1 [4Fe-4S] cluster.</text>
</comment>
<dbReference type="HAMAP" id="MF_00942">
    <property type="entry name" value="Nth"/>
    <property type="match status" value="1"/>
</dbReference>
<feature type="binding site" evidence="12">
    <location>
        <position position="205"/>
    </location>
    <ligand>
        <name>[4Fe-4S] cluster</name>
        <dbReference type="ChEBI" id="CHEBI:49883"/>
    </ligand>
</feature>
<gene>
    <name evidence="12" type="primary">nth</name>
    <name evidence="14" type="ORF">IV66_GL000226</name>
</gene>
<evidence type="ECO:0000256" key="11">
    <source>
        <dbReference type="ARBA" id="ARBA00023295"/>
    </source>
</evidence>
<dbReference type="GO" id="GO:0051539">
    <property type="term" value="F:4 iron, 4 sulfur cluster binding"/>
    <property type="evidence" value="ECO:0007669"/>
    <property type="project" value="UniProtKB-UniRule"/>
</dbReference>
<feature type="binding site" evidence="12">
    <location>
        <position position="199"/>
    </location>
    <ligand>
        <name>[4Fe-4S] cluster</name>
        <dbReference type="ChEBI" id="CHEBI:49883"/>
    </ligand>
</feature>
<dbReference type="InterPro" id="IPR003265">
    <property type="entry name" value="HhH-GPD_domain"/>
</dbReference>
<evidence type="ECO:0000256" key="8">
    <source>
        <dbReference type="ARBA" id="ARBA00023125"/>
    </source>
</evidence>
<dbReference type="PANTHER" id="PTHR10359:SF18">
    <property type="entry name" value="ENDONUCLEASE III"/>
    <property type="match status" value="1"/>
</dbReference>
<dbReference type="NCBIfam" id="TIGR01083">
    <property type="entry name" value="nth"/>
    <property type="match status" value="1"/>
</dbReference>
<comment type="similarity">
    <text evidence="1 12">Belongs to the Nth/MutY family.</text>
</comment>
<dbReference type="CDD" id="cd00056">
    <property type="entry name" value="ENDO3c"/>
    <property type="match status" value="1"/>
</dbReference>
<feature type="domain" description="HhH-GPD" evidence="13">
    <location>
        <begin position="39"/>
        <end position="187"/>
    </location>
</feature>
<dbReference type="OrthoDB" id="9800977at2"/>
<keyword evidence="4 12" id="KW-0227">DNA damage</keyword>
<dbReference type="GO" id="GO:0006285">
    <property type="term" value="P:base-excision repair, AP site formation"/>
    <property type="evidence" value="ECO:0007669"/>
    <property type="project" value="TreeGrafter"/>
</dbReference>
<dbReference type="InterPro" id="IPR005759">
    <property type="entry name" value="Nth"/>
</dbReference>
<comment type="caution">
    <text evidence="14">The sequence shown here is derived from an EMBL/GenBank/DDBJ whole genome shotgun (WGS) entry which is preliminary data.</text>
</comment>
<evidence type="ECO:0000256" key="12">
    <source>
        <dbReference type="HAMAP-Rule" id="MF_00942"/>
    </source>
</evidence>
<evidence type="ECO:0000256" key="3">
    <source>
        <dbReference type="ARBA" id="ARBA00022723"/>
    </source>
</evidence>
<evidence type="ECO:0000313" key="14">
    <source>
        <dbReference type="EMBL" id="KRO02800.1"/>
    </source>
</evidence>
<dbReference type="SUPFAM" id="SSF48150">
    <property type="entry name" value="DNA-glycosylase"/>
    <property type="match status" value="1"/>
</dbReference>
<dbReference type="FunFam" id="1.10.340.30:FF:000001">
    <property type="entry name" value="Endonuclease III"/>
    <property type="match status" value="1"/>
</dbReference>
<evidence type="ECO:0000313" key="15">
    <source>
        <dbReference type="Proteomes" id="UP000051886"/>
    </source>
</evidence>
<dbReference type="Gene3D" id="1.10.1670.10">
    <property type="entry name" value="Helix-hairpin-Helix base-excision DNA repair enzymes (C-terminal)"/>
    <property type="match status" value="1"/>
</dbReference>
<sequence>MMNKKQTTAAVQTMMEEFPDAKSELNADSNFHFLLAVILSAQATDKSVNKVTPALFERYVDPESLAQAESSEVEDYIKNIGLYKNKARYLIACAQKLVTDFYGVVPQTLSELTSLPGVGRKTADVVLGDCFGVPAIAVDTHVTRISKRLRIVDPKDTPHEIEKILMKKLPQSMWIRAHHTMIFWGRYRCTARKPRCATCPLLKQCREGQTRVKS</sequence>
<dbReference type="Proteomes" id="UP000051886">
    <property type="component" value="Unassembled WGS sequence"/>
</dbReference>
<dbReference type="InterPro" id="IPR004035">
    <property type="entry name" value="Endouclease-III_FeS-bd_BS"/>
</dbReference>
<dbReference type="PIRSF" id="PIRSF001435">
    <property type="entry name" value="Nth"/>
    <property type="match status" value="1"/>
</dbReference>
<dbReference type="PATRIC" id="fig|449659.4.peg.224"/>
<evidence type="ECO:0000256" key="9">
    <source>
        <dbReference type="ARBA" id="ARBA00023204"/>
    </source>
</evidence>
<dbReference type="PROSITE" id="PS00764">
    <property type="entry name" value="ENDONUCLEASE_III_1"/>
    <property type="match status" value="1"/>
</dbReference>
<reference evidence="14 15" key="1">
    <citation type="journal article" date="2015" name="Genome Announc.">
        <title>Expanding the biotechnology potential of lactobacilli through comparative genomics of 213 strains and associated genera.</title>
        <authorList>
            <person name="Sun Z."/>
            <person name="Harris H.M."/>
            <person name="McCann A."/>
            <person name="Guo C."/>
            <person name="Argimon S."/>
            <person name="Zhang W."/>
            <person name="Yang X."/>
            <person name="Jeffery I.B."/>
            <person name="Cooney J.C."/>
            <person name="Kagawa T.F."/>
            <person name="Liu W."/>
            <person name="Song Y."/>
            <person name="Salvetti E."/>
            <person name="Wrobel A."/>
            <person name="Rasinkangas P."/>
            <person name="Parkhill J."/>
            <person name="Rea M.C."/>
            <person name="O'Sullivan O."/>
            <person name="Ritari J."/>
            <person name="Douillard F.P."/>
            <person name="Paul Ross R."/>
            <person name="Yang R."/>
            <person name="Briner A.E."/>
            <person name="Felis G.E."/>
            <person name="de Vos W.M."/>
            <person name="Barrangou R."/>
            <person name="Klaenhammer T.R."/>
            <person name="Caufield P.W."/>
            <person name="Cui Y."/>
            <person name="Zhang H."/>
            <person name="O'Toole P.W."/>
        </authorList>
    </citation>
    <scope>NUCLEOTIDE SEQUENCE [LARGE SCALE GENOMIC DNA]</scope>
    <source>
        <strain evidence="14 15">NBRC 103219</strain>
    </source>
</reference>
<dbReference type="InterPro" id="IPR003651">
    <property type="entry name" value="Endonuclease3_FeS-loop_motif"/>
</dbReference>
<evidence type="ECO:0000256" key="10">
    <source>
        <dbReference type="ARBA" id="ARBA00023239"/>
    </source>
</evidence>
<dbReference type="Pfam" id="PF10576">
    <property type="entry name" value="EndIII_4Fe-2S"/>
    <property type="match status" value="1"/>
</dbReference>
<dbReference type="EMBL" id="JQCN01000001">
    <property type="protein sequence ID" value="KRO02800.1"/>
    <property type="molecule type" value="Genomic_DNA"/>
</dbReference>
<dbReference type="Gene3D" id="1.10.340.30">
    <property type="entry name" value="Hypothetical protein, domain 2"/>
    <property type="match status" value="1"/>
</dbReference>
<keyword evidence="9 12" id="KW-0234">DNA repair</keyword>
<keyword evidence="5 12" id="KW-0378">Hydrolase</keyword>
<evidence type="ECO:0000256" key="5">
    <source>
        <dbReference type="ARBA" id="ARBA00022801"/>
    </source>
</evidence>
<dbReference type="STRING" id="449659.IV66_GL000226"/>
<evidence type="ECO:0000259" key="13">
    <source>
        <dbReference type="SMART" id="SM00478"/>
    </source>
</evidence>
<dbReference type="InterPro" id="IPR000445">
    <property type="entry name" value="HhH_motif"/>
</dbReference>
<dbReference type="EC" id="4.2.99.18" evidence="12"/>
<accession>A0A0R2LT38</accession>
<dbReference type="InterPro" id="IPR011257">
    <property type="entry name" value="DNA_glycosylase"/>
</dbReference>
<keyword evidence="14" id="KW-0255">Endonuclease</keyword>
<dbReference type="RefSeq" id="WP_017868204.1">
    <property type="nucleotide sequence ID" value="NZ_BJYB01000001.1"/>
</dbReference>
<dbReference type="Pfam" id="PF00730">
    <property type="entry name" value="HhH-GPD"/>
    <property type="match status" value="1"/>
</dbReference>
<evidence type="ECO:0000256" key="1">
    <source>
        <dbReference type="ARBA" id="ARBA00008343"/>
    </source>
</evidence>
<evidence type="ECO:0000256" key="7">
    <source>
        <dbReference type="ARBA" id="ARBA00023014"/>
    </source>
</evidence>
<keyword evidence="7 12" id="KW-0411">Iron-sulfur</keyword>
<keyword evidence="2 12" id="KW-0004">4Fe-4S</keyword>
<dbReference type="GO" id="GO:0140078">
    <property type="term" value="F:class I DNA-(apurinic or apyrimidinic site) endonuclease activity"/>
    <property type="evidence" value="ECO:0007669"/>
    <property type="project" value="UniProtKB-EC"/>
</dbReference>
<evidence type="ECO:0000256" key="2">
    <source>
        <dbReference type="ARBA" id="ARBA00022485"/>
    </source>
</evidence>
<dbReference type="PANTHER" id="PTHR10359">
    <property type="entry name" value="A/G-SPECIFIC ADENINE GLYCOSYLASE/ENDONUCLEASE III"/>
    <property type="match status" value="1"/>
</dbReference>
<organism evidence="14 15">
    <name type="scientific">Ligilactobacillus pobuzihii</name>
    <dbReference type="NCBI Taxonomy" id="449659"/>
    <lineage>
        <taxon>Bacteria</taxon>
        <taxon>Bacillati</taxon>
        <taxon>Bacillota</taxon>
        <taxon>Bacilli</taxon>
        <taxon>Lactobacillales</taxon>
        <taxon>Lactobacillaceae</taxon>
        <taxon>Ligilactobacillus</taxon>
    </lineage>
</organism>
<dbReference type="GO" id="GO:0003677">
    <property type="term" value="F:DNA binding"/>
    <property type="evidence" value="ECO:0007669"/>
    <property type="project" value="UniProtKB-UniRule"/>
</dbReference>
<keyword evidence="3 12" id="KW-0479">Metal-binding</keyword>
<keyword evidence="15" id="KW-1185">Reference proteome</keyword>
<keyword evidence="6 12" id="KW-0408">Iron</keyword>
<keyword evidence="8 12" id="KW-0238">DNA-binding</keyword>
<protein>
    <recommendedName>
        <fullName evidence="12">Endonuclease III</fullName>
        <ecNumber evidence="12">4.2.99.18</ecNumber>
    </recommendedName>
    <alternativeName>
        <fullName evidence="12">DNA-(apurinic or apyrimidinic site) lyase</fullName>
    </alternativeName>
</protein>
<keyword evidence="14" id="KW-0540">Nuclease</keyword>
<dbReference type="Pfam" id="PF00633">
    <property type="entry name" value="HHH"/>
    <property type="match status" value="1"/>
</dbReference>
<feature type="binding site" evidence="12">
    <location>
        <position position="189"/>
    </location>
    <ligand>
        <name>[4Fe-4S] cluster</name>
        <dbReference type="ChEBI" id="CHEBI:49883"/>
    </ligand>
</feature>
<name>A0A0R2LT38_9LACO</name>
<comment type="catalytic activity">
    <reaction evidence="12">
        <text>2'-deoxyribonucleotide-(2'-deoxyribose 5'-phosphate)-2'-deoxyribonucleotide-DNA = a 3'-end 2'-deoxyribonucleotide-(2,3-dehydro-2,3-deoxyribose 5'-phosphate)-DNA + a 5'-end 5'-phospho-2'-deoxyribonucleoside-DNA + H(+)</text>
        <dbReference type="Rhea" id="RHEA:66592"/>
        <dbReference type="Rhea" id="RHEA-COMP:13180"/>
        <dbReference type="Rhea" id="RHEA-COMP:16897"/>
        <dbReference type="Rhea" id="RHEA-COMP:17067"/>
        <dbReference type="ChEBI" id="CHEBI:15378"/>
        <dbReference type="ChEBI" id="CHEBI:136412"/>
        <dbReference type="ChEBI" id="CHEBI:157695"/>
        <dbReference type="ChEBI" id="CHEBI:167181"/>
        <dbReference type="EC" id="4.2.99.18"/>
    </reaction>
</comment>
<dbReference type="GO" id="GO:0019104">
    <property type="term" value="F:DNA N-glycosylase activity"/>
    <property type="evidence" value="ECO:0007669"/>
    <property type="project" value="UniProtKB-UniRule"/>
</dbReference>
<feature type="binding site" evidence="12">
    <location>
        <position position="196"/>
    </location>
    <ligand>
        <name>[4Fe-4S] cluster</name>
        <dbReference type="ChEBI" id="CHEBI:49883"/>
    </ligand>
</feature>
<dbReference type="FunFam" id="1.10.1670.10:FF:000001">
    <property type="entry name" value="Endonuclease III"/>
    <property type="match status" value="1"/>
</dbReference>
<proteinExistence type="inferred from homology"/>
<dbReference type="SMART" id="SM00478">
    <property type="entry name" value="ENDO3c"/>
    <property type="match status" value="1"/>
</dbReference>
<dbReference type="InterPro" id="IPR023170">
    <property type="entry name" value="HhH_base_excis_C"/>
</dbReference>
<dbReference type="AlphaFoldDB" id="A0A0R2LT38"/>
<evidence type="ECO:0000256" key="4">
    <source>
        <dbReference type="ARBA" id="ARBA00022763"/>
    </source>
</evidence>
<comment type="function">
    <text evidence="12">DNA repair enzyme that has both DNA N-glycosylase activity and AP-lyase activity. The DNA N-glycosylase activity releases various damaged pyrimidines from DNA by cleaving the N-glycosidic bond, leaving an AP (apurinic/apyrimidinic) site. The AP-lyase activity cleaves the phosphodiester bond 3' to the AP site by a beta-elimination, leaving a 3'-terminal unsaturated sugar and a product with a terminal 5'-phosphate.</text>
</comment>